<gene>
    <name evidence="1" type="ORF">CYMTET_4470</name>
</gene>
<organism evidence="1 2">
    <name type="scientific">Cymbomonas tetramitiformis</name>
    <dbReference type="NCBI Taxonomy" id="36881"/>
    <lineage>
        <taxon>Eukaryota</taxon>
        <taxon>Viridiplantae</taxon>
        <taxon>Chlorophyta</taxon>
        <taxon>Pyramimonadophyceae</taxon>
        <taxon>Pyramimonadales</taxon>
        <taxon>Pyramimonadaceae</taxon>
        <taxon>Cymbomonas</taxon>
    </lineage>
</organism>
<accession>A0AAE0H1A0</accession>
<comment type="caution">
    <text evidence="1">The sequence shown here is derived from an EMBL/GenBank/DDBJ whole genome shotgun (WGS) entry which is preliminary data.</text>
</comment>
<dbReference type="AlphaFoldDB" id="A0AAE0H1A0"/>
<proteinExistence type="predicted"/>
<protein>
    <submittedName>
        <fullName evidence="1">Uncharacterized protein</fullName>
    </submittedName>
</protein>
<sequence length="232" mass="25530">MLAFSQTSVTYCVSNISSKDLCSQDNRRFACAQKRRVCRPVSQKIRSQSNAQQRTVVSKAQETTRRDILSAFAAASVSWTFSAEATAKKAPTAPEGPALDQFYVDVRNLAVLLKEGVELSVEGGDASDLELYEKQKTLSKPVKDFFLSYGLRDGRMVLNKKLYAGVPEYITMYTVLNELNEFKKEAAMVNVAFAEPGKKAASAFAADGSKIQPRVPIELKDKLVAELDTIIG</sequence>
<keyword evidence="2" id="KW-1185">Reference proteome</keyword>
<name>A0AAE0H1A0_9CHLO</name>
<reference evidence="1 2" key="1">
    <citation type="journal article" date="2015" name="Genome Biol. Evol.">
        <title>Comparative Genomics of a Bacterivorous Green Alga Reveals Evolutionary Causalities and Consequences of Phago-Mixotrophic Mode of Nutrition.</title>
        <authorList>
            <person name="Burns J.A."/>
            <person name="Paasch A."/>
            <person name="Narechania A."/>
            <person name="Kim E."/>
        </authorList>
    </citation>
    <scope>NUCLEOTIDE SEQUENCE [LARGE SCALE GENOMIC DNA]</scope>
    <source>
        <strain evidence="1 2">PLY_AMNH</strain>
    </source>
</reference>
<dbReference type="Proteomes" id="UP001190700">
    <property type="component" value="Unassembled WGS sequence"/>
</dbReference>
<evidence type="ECO:0000313" key="2">
    <source>
        <dbReference type="Proteomes" id="UP001190700"/>
    </source>
</evidence>
<evidence type="ECO:0000313" key="1">
    <source>
        <dbReference type="EMBL" id="KAK3288038.1"/>
    </source>
</evidence>
<dbReference type="EMBL" id="LGRX02000630">
    <property type="protein sequence ID" value="KAK3288038.1"/>
    <property type="molecule type" value="Genomic_DNA"/>
</dbReference>